<dbReference type="PANTHER" id="PTHR31672:SF13">
    <property type="entry name" value="F-BOX PROTEIN CPR30-LIKE"/>
    <property type="match status" value="1"/>
</dbReference>
<protein>
    <submittedName>
        <fullName evidence="3">OLC1v1006183C1</fullName>
    </submittedName>
</protein>
<evidence type="ECO:0000313" key="4">
    <source>
        <dbReference type="Proteomes" id="UP001161247"/>
    </source>
</evidence>
<dbReference type="InterPro" id="IPR006527">
    <property type="entry name" value="F-box-assoc_dom_typ1"/>
</dbReference>
<accession>A0AAV1DGD3</accession>
<dbReference type="PANTHER" id="PTHR31672">
    <property type="entry name" value="BNACNNG10540D PROTEIN"/>
    <property type="match status" value="1"/>
</dbReference>
<evidence type="ECO:0000256" key="1">
    <source>
        <dbReference type="SAM" id="Phobius"/>
    </source>
</evidence>
<gene>
    <name evidence="3" type="ORF">OLC1_LOCUS15361</name>
</gene>
<dbReference type="InterPro" id="IPR017451">
    <property type="entry name" value="F-box-assoc_interact_dom"/>
</dbReference>
<dbReference type="NCBIfam" id="TIGR01640">
    <property type="entry name" value="F_box_assoc_1"/>
    <property type="match status" value="1"/>
</dbReference>
<keyword evidence="4" id="KW-1185">Reference proteome</keyword>
<dbReference type="Proteomes" id="UP001161247">
    <property type="component" value="Chromosome 5"/>
</dbReference>
<reference evidence="3" key="1">
    <citation type="submission" date="2023-03" db="EMBL/GenBank/DDBJ databases">
        <authorList>
            <person name="Julca I."/>
        </authorList>
    </citation>
    <scope>NUCLEOTIDE SEQUENCE</scope>
</reference>
<sequence>MRFQILEIESKCFINLHLKLSKTDADQKSKILVLKKSSRRAKVKQPSGSYDRFRFRFFFEVELESGSLLPRLMKRTTKSEFANYPFEIRKARIHGCCNGLFCLSDSQTHILLWNPTISKHWELPIPPNAYTSVYGFWYDDIEDDYRVLRVNEYASGIQIYSLKSNSWRHLPHFPCFNENRCEIITSDAQQVNHALHWMIKDDDIIIAFDVRTKTYKSFPMIESGPGVDSVLGVLDGCLCVMMYLSGFSWVLKRYG</sequence>
<name>A0AAV1DGD3_OLDCO</name>
<keyword evidence="1" id="KW-0812">Transmembrane</keyword>
<keyword evidence="1" id="KW-1133">Transmembrane helix</keyword>
<keyword evidence="1" id="KW-0472">Membrane</keyword>
<evidence type="ECO:0000259" key="2">
    <source>
        <dbReference type="Pfam" id="PF07734"/>
    </source>
</evidence>
<organism evidence="3 4">
    <name type="scientific">Oldenlandia corymbosa var. corymbosa</name>
    <dbReference type="NCBI Taxonomy" id="529605"/>
    <lineage>
        <taxon>Eukaryota</taxon>
        <taxon>Viridiplantae</taxon>
        <taxon>Streptophyta</taxon>
        <taxon>Embryophyta</taxon>
        <taxon>Tracheophyta</taxon>
        <taxon>Spermatophyta</taxon>
        <taxon>Magnoliopsida</taxon>
        <taxon>eudicotyledons</taxon>
        <taxon>Gunneridae</taxon>
        <taxon>Pentapetalae</taxon>
        <taxon>asterids</taxon>
        <taxon>lamiids</taxon>
        <taxon>Gentianales</taxon>
        <taxon>Rubiaceae</taxon>
        <taxon>Rubioideae</taxon>
        <taxon>Spermacoceae</taxon>
        <taxon>Hedyotis-Oldenlandia complex</taxon>
        <taxon>Oldenlandia</taxon>
    </lineage>
</organism>
<dbReference type="EMBL" id="OX459122">
    <property type="protein sequence ID" value="CAI9106934.1"/>
    <property type="molecule type" value="Genomic_DNA"/>
</dbReference>
<feature type="transmembrane region" description="Helical" evidence="1">
    <location>
        <begin position="230"/>
        <end position="251"/>
    </location>
</feature>
<evidence type="ECO:0000313" key="3">
    <source>
        <dbReference type="EMBL" id="CAI9106934.1"/>
    </source>
</evidence>
<proteinExistence type="predicted"/>
<dbReference type="Pfam" id="PF07734">
    <property type="entry name" value="FBA_1"/>
    <property type="match status" value="1"/>
</dbReference>
<feature type="domain" description="F-box associated beta-propeller type 1" evidence="2">
    <location>
        <begin position="91"/>
        <end position="218"/>
    </location>
</feature>
<dbReference type="AlphaFoldDB" id="A0AAV1DGD3"/>
<dbReference type="InterPro" id="IPR050796">
    <property type="entry name" value="SCF_F-box_component"/>
</dbReference>